<reference evidence="1" key="1">
    <citation type="submission" date="2020-03" db="EMBL/GenBank/DDBJ databases">
        <title>The deep terrestrial virosphere.</title>
        <authorList>
            <person name="Holmfeldt K."/>
            <person name="Nilsson E."/>
            <person name="Simone D."/>
            <person name="Lopez-Fernandez M."/>
            <person name="Wu X."/>
            <person name="de Brujin I."/>
            <person name="Lundin D."/>
            <person name="Andersson A."/>
            <person name="Bertilsson S."/>
            <person name="Dopson M."/>
        </authorList>
    </citation>
    <scope>NUCLEOTIDE SEQUENCE</scope>
    <source>
        <strain evidence="1">TM448A01404</strain>
    </source>
</reference>
<dbReference type="InterPro" id="IPR036388">
    <property type="entry name" value="WH-like_DNA-bd_sf"/>
</dbReference>
<evidence type="ECO:0000313" key="1">
    <source>
        <dbReference type="EMBL" id="QJA49548.1"/>
    </source>
</evidence>
<accession>A0A6H1ZPW1</accession>
<name>A0A6H1ZPW1_9ZZZZ</name>
<dbReference type="Gene3D" id="1.10.10.10">
    <property type="entry name" value="Winged helix-like DNA-binding domain superfamily/Winged helix DNA-binding domain"/>
    <property type="match status" value="1"/>
</dbReference>
<protein>
    <submittedName>
        <fullName evidence="1">Uncharacterized protein</fullName>
    </submittedName>
</protein>
<sequence length="105" mass="12371">MPSRMTNYISIRPETQSGQPCIGNTRIPVEVVIRAWWYTTVSEEVICNNWGITPQTLRIACWYWGCYRRRTKIGHAWTDWAERNEGLMWLSEYEMVSLPSRQADA</sequence>
<proteinExistence type="predicted"/>
<dbReference type="EMBL" id="MT144142">
    <property type="protein sequence ID" value="QJA49548.1"/>
    <property type="molecule type" value="Genomic_DNA"/>
</dbReference>
<dbReference type="InterPro" id="IPR007367">
    <property type="entry name" value="DUF433"/>
</dbReference>
<dbReference type="AlphaFoldDB" id="A0A6H1ZPW1"/>
<dbReference type="InterPro" id="IPR009057">
    <property type="entry name" value="Homeodomain-like_sf"/>
</dbReference>
<organism evidence="1">
    <name type="scientific">viral metagenome</name>
    <dbReference type="NCBI Taxonomy" id="1070528"/>
    <lineage>
        <taxon>unclassified sequences</taxon>
        <taxon>metagenomes</taxon>
        <taxon>organismal metagenomes</taxon>
    </lineage>
</organism>
<dbReference type="SUPFAM" id="SSF46689">
    <property type="entry name" value="Homeodomain-like"/>
    <property type="match status" value="1"/>
</dbReference>
<gene>
    <name evidence="1" type="ORF">TM448A01404_0002</name>
</gene>
<dbReference type="Pfam" id="PF04255">
    <property type="entry name" value="DUF433"/>
    <property type="match status" value="1"/>
</dbReference>